<feature type="transmembrane region" description="Helical" evidence="1">
    <location>
        <begin position="87"/>
        <end position="108"/>
    </location>
</feature>
<dbReference type="EMBL" id="AVQD01000012">
    <property type="protein sequence ID" value="KOA39963.1"/>
    <property type="molecule type" value="Genomic_DNA"/>
</dbReference>
<accession>A0A0L7AY56</accession>
<feature type="transmembrane region" description="Helical" evidence="1">
    <location>
        <begin position="149"/>
        <end position="165"/>
    </location>
</feature>
<feature type="transmembrane region" description="Helical" evidence="1">
    <location>
        <begin position="12"/>
        <end position="34"/>
    </location>
</feature>
<name>A0A0L7AY56_BIFBR</name>
<dbReference type="Proteomes" id="UP000037193">
    <property type="component" value="Unassembled WGS sequence"/>
</dbReference>
<protein>
    <submittedName>
        <fullName evidence="2">Uncharacterized protein</fullName>
    </submittedName>
</protein>
<dbReference type="AlphaFoldDB" id="A0A0L7AY56"/>
<evidence type="ECO:0000313" key="2">
    <source>
        <dbReference type="EMBL" id="KOA39963.1"/>
    </source>
</evidence>
<dbReference type="RefSeq" id="WP_052789557.1">
    <property type="nucleotide sequence ID" value="NZ_AVQD01000012.1"/>
</dbReference>
<feature type="transmembrane region" description="Helical" evidence="1">
    <location>
        <begin position="177"/>
        <end position="195"/>
    </location>
</feature>
<gene>
    <name evidence="2" type="ORF">BBM1128_07585</name>
</gene>
<keyword evidence="1" id="KW-0812">Transmembrane</keyword>
<dbReference type="PATRIC" id="fig|1365965.3.peg.1523"/>
<evidence type="ECO:0000313" key="3">
    <source>
        <dbReference type="Proteomes" id="UP000037193"/>
    </source>
</evidence>
<reference evidence="2 3" key="1">
    <citation type="journal article" date="2015" name="Int J Genomics">
        <title>Comparative Genomics Revealed Genetic Diversity and Species/Strain-Level Differences in Carbohydrate Metabolism of Three Probiotic Bifidobacterial Species.</title>
        <authorList>
            <person name="Odamaki T."/>
            <person name="Horigome A."/>
            <person name="Sugahara H."/>
            <person name="Hashikura N."/>
            <person name="Minami J."/>
            <person name="Xiao J.Z."/>
            <person name="Abe F."/>
        </authorList>
    </citation>
    <scope>NUCLEOTIDE SEQUENCE [LARGE SCALE GENOMIC DNA]</scope>
    <source>
        <strain evidence="2 3">MCC 1128</strain>
    </source>
</reference>
<keyword evidence="1" id="KW-1133">Transmembrane helix</keyword>
<comment type="caution">
    <text evidence="2">The sequence shown here is derived from an EMBL/GenBank/DDBJ whole genome shotgun (WGS) entry which is preliminary data.</text>
</comment>
<feature type="transmembrane region" description="Helical" evidence="1">
    <location>
        <begin position="120"/>
        <end position="142"/>
    </location>
</feature>
<sequence>MAGMIRAQARRIGMGLLTMPVACGIAVAAAGIMVSGVWSRTQTLTVVNWLAQLMVIGAGVCVAVALTGDPLVEASESTPVGWRRVQATRFALAAVSGLAGAVLMFAPLHVPGLWPQDTGWISLIAPTGAVLVVGAAGFAAAAWSASTRATVMAVVAVWMFLALLWDPYVLDPVTQRGIPIAVSMIAVVFAWRLLGDEERNVTLARRSI</sequence>
<proteinExistence type="predicted"/>
<organism evidence="2 3">
    <name type="scientific">Bifidobacterium breve MCC 1128</name>
    <dbReference type="NCBI Taxonomy" id="1365965"/>
    <lineage>
        <taxon>Bacteria</taxon>
        <taxon>Bacillati</taxon>
        <taxon>Actinomycetota</taxon>
        <taxon>Actinomycetes</taxon>
        <taxon>Bifidobacteriales</taxon>
        <taxon>Bifidobacteriaceae</taxon>
        <taxon>Bifidobacterium</taxon>
    </lineage>
</organism>
<keyword evidence="1" id="KW-0472">Membrane</keyword>
<evidence type="ECO:0000256" key="1">
    <source>
        <dbReference type="SAM" id="Phobius"/>
    </source>
</evidence>
<feature type="transmembrane region" description="Helical" evidence="1">
    <location>
        <begin position="46"/>
        <end position="66"/>
    </location>
</feature>